<dbReference type="InterPro" id="IPR018247">
    <property type="entry name" value="EF_Hand_1_Ca_BS"/>
</dbReference>
<dbReference type="OrthoDB" id="497702at2759"/>
<gene>
    <name evidence="2" type="ORF">OSTLU_18664</name>
</gene>
<dbReference type="eggNOG" id="ENOG502SDGT">
    <property type="taxonomic scope" value="Eukaryota"/>
</dbReference>
<dbReference type="GO" id="GO:0005509">
    <property type="term" value="F:calcium ion binding"/>
    <property type="evidence" value="ECO:0007669"/>
    <property type="project" value="InterPro"/>
</dbReference>
<organism evidence="2 3">
    <name type="scientific">Ostreococcus lucimarinus (strain CCE9901)</name>
    <dbReference type="NCBI Taxonomy" id="436017"/>
    <lineage>
        <taxon>Eukaryota</taxon>
        <taxon>Viridiplantae</taxon>
        <taxon>Chlorophyta</taxon>
        <taxon>Mamiellophyceae</taxon>
        <taxon>Mamiellales</taxon>
        <taxon>Bathycoccaceae</taxon>
        <taxon>Ostreococcus</taxon>
    </lineage>
</organism>
<dbReference type="GeneID" id="5006156"/>
<dbReference type="Proteomes" id="UP000001568">
    <property type="component" value="Chromosome 17"/>
</dbReference>
<dbReference type="OMA" id="RNAMVTA"/>
<evidence type="ECO:0000313" key="2">
    <source>
        <dbReference type="EMBL" id="ABP00518.1"/>
    </source>
</evidence>
<dbReference type="RefSeq" id="XP_001422201.1">
    <property type="nucleotide sequence ID" value="XM_001422164.1"/>
</dbReference>
<evidence type="ECO:0000259" key="1">
    <source>
        <dbReference type="PROSITE" id="PS50222"/>
    </source>
</evidence>
<name>A4S9N4_OSTLU</name>
<dbReference type="PROSITE" id="PS50222">
    <property type="entry name" value="EF_HAND_2"/>
    <property type="match status" value="1"/>
</dbReference>
<dbReference type="KEGG" id="olu:OSTLU_18664"/>
<dbReference type="PROSITE" id="PS00018">
    <property type="entry name" value="EF_HAND_1"/>
    <property type="match status" value="1"/>
</dbReference>
<dbReference type="AlphaFoldDB" id="A4S9N4"/>
<keyword evidence="3" id="KW-1185">Reference proteome</keyword>
<dbReference type="HOGENOM" id="CLU_021716_0_0_1"/>
<sequence>MEGLRPARARDGTKMVASVSTAAEARAREGTRGAGASAAAGAGVAVAGGAAAVALARASRGKKKSAEAKVLDRYAKIINDAYDIPFVPEFAESEVYREVCKAAYASAMKNLRQNLVGASVLGHPLIMSDYLDARHVPEKSGIKEQELAKFIGDVVGETSGIPVLLPGPLERKLYTNGALTGWTVFEDTLKTFKLQLFDREFVFEVSSEEDGMAEGRRTKLVASGDGYLDIVPNLSNQTLRKIAREELKAPPPTNLFPHLQENVAKVAVGMLSEALTMEAKIKGFTVEFALEPYDDDTREAFANISFSDEDRLETQRAVKQLIEVCVDEYMDTRAMAISSVFLPRRIERDTYINLLTGLFGEIGKEPVLSNLGFNISMRVLSPSSGANVSASFDDDALTFDEGDAAKKTPSARDLLQQMGNEIRRGDFSNIASEARQILGVSIDGDEDPSRAARKKAQKQTREAISEFVDYLLRDPMYNVKAIPDNIERLLYINCFELIVDILSTVLSDFELDMLGRRIRMLVRQAPKRDVKDLSRFRPDARALREITKDFADIPSVQEIMGNVYAFVLAFVAQVASDFEVTVVGHRLNTGLSRRAEATVMESAGPAVTDALNESLVSAIEAFAQDVFAIGSRTGLNAGGSAETRSAVAIDFDKEVFALFEANASNPDEKFPFPYLNQEQFAKTIDMFIETLVPGAKLWDSHNATVQKIAKAADLNGDGVIQWAEWYYAAGAINRATKIANKKTLEELKGG</sequence>
<dbReference type="EMBL" id="CP000597">
    <property type="protein sequence ID" value="ABP00518.1"/>
    <property type="molecule type" value="Genomic_DNA"/>
</dbReference>
<protein>
    <recommendedName>
        <fullName evidence="1">EF-hand domain-containing protein</fullName>
    </recommendedName>
</protein>
<accession>A4S9N4</accession>
<proteinExistence type="predicted"/>
<reference evidence="2 3" key="1">
    <citation type="journal article" date="2007" name="Proc. Natl. Acad. Sci. U.S.A.">
        <title>The tiny eukaryote Ostreococcus provides genomic insights into the paradox of plankton speciation.</title>
        <authorList>
            <person name="Palenik B."/>
            <person name="Grimwood J."/>
            <person name="Aerts A."/>
            <person name="Rouze P."/>
            <person name="Salamov A."/>
            <person name="Putnam N."/>
            <person name="Dupont C."/>
            <person name="Jorgensen R."/>
            <person name="Derelle E."/>
            <person name="Rombauts S."/>
            <person name="Zhou K."/>
            <person name="Otillar R."/>
            <person name="Merchant S.S."/>
            <person name="Podell S."/>
            <person name="Gaasterland T."/>
            <person name="Napoli C."/>
            <person name="Gendler K."/>
            <person name="Manuell A."/>
            <person name="Tai V."/>
            <person name="Vallon O."/>
            <person name="Piganeau G."/>
            <person name="Jancek S."/>
            <person name="Heijde M."/>
            <person name="Jabbari K."/>
            <person name="Bowler C."/>
            <person name="Lohr M."/>
            <person name="Robbens S."/>
            <person name="Werner G."/>
            <person name="Dubchak I."/>
            <person name="Pazour G.J."/>
            <person name="Ren Q."/>
            <person name="Paulsen I."/>
            <person name="Delwiche C."/>
            <person name="Schmutz J."/>
            <person name="Rokhsar D."/>
            <person name="Van de Peer Y."/>
            <person name="Moreau H."/>
            <person name="Grigoriev I.V."/>
        </authorList>
    </citation>
    <scope>NUCLEOTIDE SEQUENCE [LARGE SCALE GENOMIC DNA]</scope>
    <source>
        <strain evidence="2 3">CCE9901</strain>
    </source>
</reference>
<dbReference type="InterPro" id="IPR002048">
    <property type="entry name" value="EF_hand_dom"/>
</dbReference>
<dbReference type="Gramene" id="ABP00518">
    <property type="protein sequence ID" value="ABP00518"/>
    <property type="gene ID" value="OSTLU_18664"/>
</dbReference>
<feature type="domain" description="EF-hand" evidence="1">
    <location>
        <begin position="700"/>
        <end position="735"/>
    </location>
</feature>
<evidence type="ECO:0000313" key="3">
    <source>
        <dbReference type="Proteomes" id="UP000001568"/>
    </source>
</evidence>